<accession>A0A7M5UVT6</accession>
<reference evidence="8" key="1">
    <citation type="submission" date="2021-01" db="UniProtKB">
        <authorList>
            <consortium name="EnsemblMetazoa"/>
        </authorList>
    </citation>
    <scope>IDENTIFICATION</scope>
</reference>
<evidence type="ECO:0000256" key="2">
    <source>
        <dbReference type="ARBA" id="ARBA00022737"/>
    </source>
</evidence>
<dbReference type="InterPro" id="IPR050216">
    <property type="entry name" value="LRR_domain-containing"/>
</dbReference>
<proteinExistence type="predicted"/>
<dbReference type="PROSITE" id="PS50089">
    <property type="entry name" value="ZF_RING_2"/>
    <property type="match status" value="1"/>
</dbReference>
<evidence type="ECO:0000313" key="8">
    <source>
        <dbReference type="EnsemblMetazoa" id="CLYHEMP003420.2"/>
    </source>
</evidence>
<dbReference type="SMART" id="SM00369">
    <property type="entry name" value="LRR_TYP"/>
    <property type="match status" value="3"/>
</dbReference>
<dbReference type="PANTHER" id="PTHR48051:SF47">
    <property type="entry name" value="LEUCINE RICH REPEAT AND STERILE ALPHA MOTIF CONTAINING 1"/>
    <property type="match status" value="1"/>
</dbReference>
<dbReference type="SUPFAM" id="SSF57850">
    <property type="entry name" value="RING/U-box"/>
    <property type="match status" value="1"/>
</dbReference>
<dbReference type="OrthoDB" id="1711136at2759"/>
<dbReference type="PANTHER" id="PTHR48051">
    <property type="match status" value="1"/>
</dbReference>
<dbReference type="Gene3D" id="3.30.40.10">
    <property type="entry name" value="Zinc/RING finger domain, C3HC4 (zinc finger)"/>
    <property type="match status" value="1"/>
</dbReference>
<evidence type="ECO:0000256" key="1">
    <source>
        <dbReference type="ARBA" id="ARBA00022614"/>
    </source>
</evidence>
<keyword evidence="9" id="KW-1185">Reference proteome</keyword>
<dbReference type="InterPro" id="IPR013761">
    <property type="entry name" value="SAM/pointed_sf"/>
</dbReference>
<evidence type="ECO:0000256" key="5">
    <source>
        <dbReference type="PROSITE-ProRule" id="PRU00175"/>
    </source>
</evidence>
<protein>
    <recommendedName>
        <fullName evidence="7">RING-type domain-containing protein</fullName>
    </recommendedName>
</protein>
<keyword evidence="4" id="KW-0862">Zinc</keyword>
<evidence type="ECO:0000256" key="6">
    <source>
        <dbReference type="SAM" id="Coils"/>
    </source>
</evidence>
<dbReference type="InterPro" id="IPR001841">
    <property type="entry name" value="Znf_RING"/>
</dbReference>
<dbReference type="EnsemblMetazoa" id="CLYHEMT003420.1">
    <property type="protein sequence ID" value="CLYHEMP003420.1"/>
    <property type="gene ID" value="CLYHEMG003420"/>
</dbReference>
<dbReference type="Pfam" id="PF13920">
    <property type="entry name" value="zf-C3HC4_3"/>
    <property type="match status" value="1"/>
</dbReference>
<feature type="coiled-coil region" evidence="6">
    <location>
        <begin position="468"/>
        <end position="546"/>
    </location>
</feature>
<keyword evidence="3 5" id="KW-0863">Zinc-finger</keyword>
<name>A0A7M5UVT6_9CNID</name>
<evidence type="ECO:0000259" key="7">
    <source>
        <dbReference type="PROSITE" id="PS50089"/>
    </source>
</evidence>
<keyword evidence="2" id="KW-0677">Repeat</keyword>
<dbReference type="InterPro" id="IPR013083">
    <property type="entry name" value="Znf_RING/FYVE/PHD"/>
</dbReference>
<evidence type="ECO:0000256" key="3">
    <source>
        <dbReference type="ARBA" id="ARBA00022771"/>
    </source>
</evidence>
<keyword evidence="1" id="KW-0433">Leucine-rich repeat</keyword>
<dbReference type="SUPFAM" id="SSF52058">
    <property type="entry name" value="L domain-like"/>
    <property type="match status" value="1"/>
</dbReference>
<dbReference type="InterPro" id="IPR003591">
    <property type="entry name" value="Leu-rich_rpt_typical-subtyp"/>
</dbReference>
<dbReference type="PROSITE" id="PS51450">
    <property type="entry name" value="LRR"/>
    <property type="match status" value="2"/>
</dbReference>
<evidence type="ECO:0000313" key="9">
    <source>
        <dbReference type="Proteomes" id="UP000594262"/>
    </source>
</evidence>
<dbReference type="CDD" id="cd16515">
    <property type="entry name" value="RING-HC_LRSAM1"/>
    <property type="match status" value="1"/>
</dbReference>
<dbReference type="InterPro" id="IPR001660">
    <property type="entry name" value="SAM"/>
</dbReference>
<dbReference type="Pfam" id="PF07647">
    <property type="entry name" value="SAM_2"/>
    <property type="match status" value="1"/>
</dbReference>
<evidence type="ECO:0000256" key="4">
    <source>
        <dbReference type="ARBA" id="ARBA00022833"/>
    </source>
</evidence>
<dbReference type="AlphaFoldDB" id="A0A7M5UVT6"/>
<dbReference type="InterPro" id="IPR032675">
    <property type="entry name" value="LRR_dom_sf"/>
</dbReference>
<dbReference type="InterPro" id="IPR001611">
    <property type="entry name" value="Leu-rich_rpt"/>
</dbReference>
<feature type="coiled-coil region" evidence="6">
    <location>
        <begin position="253"/>
        <end position="280"/>
    </location>
</feature>
<sequence>MGNGSSVNQTNSQETAVMPMFRKKSVNKKLLQEKLRIAEEKPDSVFDLSECGLQKVHEGIYSKCKILNKQALLLQHNLLEDLKGGGNLEDLSKLLVLDLSHNRLKVLPKEIKCLVNLQRFDISHNKIKKLPDEIGSLKALEKFDCSNNDLSGLPGTIKYFKNLTTLNITENRFITSLPVNLCFCKKLKEFIFDVDRITYPSKQFTSQGIEEIQRFFKKMKGEEYFSQDLLDAPKSPTRSVCTTPDDDFEESIKKREELKLKEQEKRLQIEREILEGQEDTAKLVANAEQQRHKFHVDLEKSNLQAQTELAEQFNHENQQRNKLLEELYLGEESHFNETVNLLVSMAERRKHTDQILEELEQEQERIDALVRITSEETERLRKQEMIEAMAYVLKEMELNKAKWEEYENRKKETMVKSICRDVQDQEDLEKVLKEKDEDQSRLLQTVITEEEKQRAAFEMLQFQKDSRLNRIKKEVKIIETELARLSLLERQKREEKHDDEVNTLAEMRLQTAILLSQLIDEQEKREQRLKSTIHKMEEERDDQTKDFWLIQFQRLVDNKPQLLIDDENKLDMYVVEILLHASAREYLPHFARHHVTEMEMNQMTRDRLKEIGVHNEEMISNILSNIDSTKSIKTKFVEKETEIFSPQKEVVEDPLANATPSHVPKMIAPPALDVCSESECVICLEEQPSVVFLTCGHVCCCATCCQPLDICPLCRQPITQKCRLYRSM</sequence>
<dbReference type="Proteomes" id="UP000594262">
    <property type="component" value="Unplaced"/>
</dbReference>
<dbReference type="Pfam" id="PF13855">
    <property type="entry name" value="LRR_8"/>
    <property type="match status" value="1"/>
</dbReference>
<feature type="domain" description="RING-type" evidence="7">
    <location>
        <begin position="680"/>
        <end position="715"/>
    </location>
</feature>
<dbReference type="RefSeq" id="XP_066920492.1">
    <property type="nucleotide sequence ID" value="XM_067064391.1"/>
</dbReference>
<keyword evidence="6" id="KW-0175">Coiled coil</keyword>
<dbReference type="GO" id="GO:0008270">
    <property type="term" value="F:zinc ion binding"/>
    <property type="evidence" value="ECO:0007669"/>
    <property type="project" value="UniProtKB-KW"/>
</dbReference>
<dbReference type="GeneID" id="136807769"/>
<feature type="coiled-coil region" evidence="6">
    <location>
        <begin position="342"/>
        <end position="376"/>
    </location>
</feature>
<dbReference type="Gene3D" id="3.80.10.10">
    <property type="entry name" value="Ribonuclease Inhibitor"/>
    <property type="match status" value="1"/>
</dbReference>
<organism evidence="8 9">
    <name type="scientific">Clytia hemisphaerica</name>
    <dbReference type="NCBI Taxonomy" id="252671"/>
    <lineage>
        <taxon>Eukaryota</taxon>
        <taxon>Metazoa</taxon>
        <taxon>Cnidaria</taxon>
        <taxon>Hydrozoa</taxon>
        <taxon>Hydroidolina</taxon>
        <taxon>Leptothecata</taxon>
        <taxon>Obeliida</taxon>
        <taxon>Clytiidae</taxon>
        <taxon>Clytia</taxon>
    </lineage>
</organism>
<dbReference type="GO" id="GO:0005737">
    <property type="term" value="C:cytoplasm"/>
    <property type="evidence" value="ECO:0007669"/>
    <property type="project" value="TreeGrafter"/>
</dbReference>
<keyword evidence="3 5" id="KW-0479">Metal-binding</keyword>
<dbReference type="SUPFAM" id="SSF47769">
    <property type="entry name" value="SAM/Pointed domain"/>
    <property type="match status" value="1"/>
</dbReference>
<dbReference type="EnsemblMetazoa" id="CLYHEMT003420.2">
    <property type="protein sequence ID" value="CLYHEMP003420.2"/>
    <property type="gene ID" value="CLYHEMG003420"/>
</dbReference>